<feature type="domain" description="Heterokaryon incompatibility" evidence="1">
    <location>
        <begin position="23"/>
        <end position="109"/>
    </location>
</feature>
<proteinExistence type="predicted"/>
<evidence type="ECO:0000259" key="1">
    <source>
        <dbReference type="Pfam" id="PF06985"/>
    </source>
</evidence>
<comment type="caution">
    <text evidence="2">The sequence shown here is derived from an EMBL/GenBank/DDBJ whole genome shotgun (WGS) entry which is preliminary data.</text>
</comment>
<sequence length="190" mass="22225">MRLLKARSLEFEEFLDEKTILLYAILSHRWENEEITYKEILKPTRKALAEAKRGFQKIRVYAAKATKNSLEYLWVNIYYIDKTSSTELSKAINSMFRWYRAAAVCYAYLCDVPPPLAAEGLQDFKLIALRKLVFYINNWMPAGTKKELARPIAPERKTTRIEDTAYCMLGLFDINMPMLYGEGERAFIRL</sequence>
<dbReference type="PANTHER" id="PTHR10622">
    <property type="entry name" value="HET DOMAIN-CONTAINING PROTEIN"/>
    <property type="match status" value="1"/>
</dbReference>
<keyword evidence="3" id="KW-1185">Reference proteome</keyword>
<dbReference type="AlphaFoldDB" id="A0AAN6X823"/>
<dbReference type="Pfam" id="PF06985">
    <property type="entry name" value="HET"/>
    <property type="match status" value="1"/>
</dbReference>
<reference evidence="2" key="1">
    <citation type="journal article" date="2023" name="Mol. Phylogenet. Evol.">
        <title>Genome-scale phylogeny and comparative genomics of the fungal order Sordariales.</title>
        <authorList>
            <person name="Hensen N."/>
            <person name="Bonometti L."/>
            <person name="Westerberg I."/>
            <person name="Brannstrom I.O."/>
            <person name="Guillou S."/>
            <person name="Cros-Aarteil S."/>
            <person name="Calhoun S."/>
            <person name="Haridas S."/>
            <person name="Kuo A."/>
            <person name="Mondo S."/>
            <person name="Pangilinan J."/>
            <person name="Riley R."/>
            <person name="LaButti K."/>
            <person name="Andreopoulos B."/>
            <person name="Lipzen A."/>
            <person name="Chen C."/>
            <person name="Yan M."/>
            <person name="Daum C."/>
            <person name="Ng V."/>
            <person name="Clum A."/>
            <person name="Steindorff A."/>
            <person name="Ohm R.A."/>
            <person name="Martin F."/>
            <person name="Silar P."/>
            <person name="Natvig D.O."/>
            <person name="Lalanne C."/>
            <person name="Gautier V."/>
            <person name="Ament-Velasquez S.L."/>
            <person name="Kruys A."/>
            <person name="Hutchinson M.I."/>
            <person name="Powell A.J."/>
            <person name="Barry K."/>
            <person name="Miller A.N."/>
            <person name="Grigoriev I.V."/>
            <person name="Debuchy R."/>
            <person name="Gladieux P."/>
            <person name="Hiltunen Thoren M."/>
            <person name="Johannesson H."/>
        </authorList>
    </citation>
    <scope>NUCLEOTIDE SEQUENCE</scope>
    <source>
        <strain evidence="2">CBS 315.58</strain>
    </source>
</reference>
<gene>
    <name evidence="2" type="ORF">QBC40DRAFT_318430</name>
</gene>
<organism evidence="2 3">
    <name type="scientific">Triangularia verruculosa</name>
    <dbReference type="NCBI Taxonomy" id="2587418"/>
    <lineage>
        <taxon>Eukaryota</taxon>
        <taxon>Fungi</taxon>
        <taxon>Dikarya</taxon>
        <taxon>Ascomycota</taxon>
        <taxon>Pezizomycotina</taxon>
        <taxon>Sordariomycetes</taxon>
        <taxon>Sordariomycetidae</taxon>
        <taxon>Sordariales</taxon>
        <taxon>Podosporaceae</taxon>
        <taxon>Triangularia</taxon>
    </lineage>
</organism>
<protein>
    <submittedName>
        <fullName evidence="2">HET-domain-containing protein</fullName>
    </submittedName>
</protein>
<dbReference type="Proteomes" id="UP001303160">
    <property type="component" value="Unassembled WGS sequence"/>
</dbReference>
<accession>A0AAN6X823</accession>
<dbReference type="PANTHER" id="PTHR10622:SF10">
    <property type="entry name" value="HET DOMAIN-CONTAINING PROTEIN"/>
    <property type="match status" value="1"/>
</dbReference>
<name>A0AAN6X823_9PEZI</name>
<reference evidence="2" key="2">
    <citation type="submission" date="2023-05" db="EMBL/GenBank/DDBJ databases">
        <authorList>
            <consortium name="Lawrence Berkeley National Laboratory"/>
            <person name="Steindorff A."/>
            <person name="Hensen N."/>
            <person name="Bonometti L."/>
            <person name="Westerberg I."/>
            <person name="Brannstrom I.O."/>
            <person name="Guillou S."/>
            <person name="Cros-Aarteil S."/>
            <person name="Calhoun S."/>
            <person name="Haridas S."/>
            <person name="Kuo A."/>
            <person name="Mondo S."/>
            <person name="Pangilinan J."/>
            <person name="Riley R."/>
            <person name="Labutti K."/>
            <person name="Andreopoulos B."/>
            <person name="Lipzen A."/>
            <person name="Chen C."/>
            <person name="Yanf M."/>
            <person name="Daum C."/>
            <person name="Ng V."/>
            <person name="Clum A."/>
            <person name="Ohm R."/>
            <person name="Martin F."/>
            <person name="Silar P."/>
            <person name="Natvig D."/>
            <person name="Lalanne C."/>
            <person name="Gautier V."/>
            <person name="Ament-Velasquez S.L."/>
            <person name="Kruys A."/>
            <person name="Hutchinson M.I."/>
            <person name="Powell A.J."/>
            <person name="Barry K."/>
            <person name="Miller A.N."/>
            <person name="Grigoriev I.V."/>
            <person name="Debuchy R."/>
            <person name="Gladieux P."/>
            <person name="Thoren M.H."/>
            <person name="Johannesson H."/>
        </authorList>
    </citation>
    <scope>NUCLEOTIDE SEQUENCE</scope>
    <source>
        <strain evidence="2">CBS 315.58</strain>
    </source>
</reference>
<evidence type="ECO:0000313" key="3">
    <source>
        <dbReference type="Proteomes" id="UP001303160"/>
    </source>
</evidence>
<evidence type="ECO:0000313" key="2">
    <source>
        <dbReference type="EMBL" id="KAK4194716.1"/>
    </source>
</evidence>
<dbReference type="InterPro" id="IPR010730">
    <property type="entry name" value="HET"/>
</dbReference>
<dbReference type="EMBL" id="MU864043">
    <property type="protein sequence ID" value="KAK4194716.1"/>
    <property type="molecule type" value="Genomic_DNA"/>
</dbReference>